<keyword evidence="3" id="KW-1185">Reference proteome</keyword>
<name>A0AAV9GTF5_9PEZI</name>
<feature type="domain" description="N-acetyltransferase" evidence="1">
    <location>
        <begin position="74"/>
        <end position="226"/>
    </location>
</feature>
<reference evidence="2" key="1">
    <citation type="journal article" date="2023" name="Mol. Phylogenet. Evol.">
        <title>Genome-scale phylogeny and comparative genomics of the fungal order Sordariales.</title>
        <authorList>
            <person name="Hensen N."/>
            <person name="Bonometti L."/>
            <person name="Westerberg I."/>
            <person name="Brannstrom I.O."/>
            <person name="Guillou S."/>
            <person name="Cros-Aarteil S."/>
            <person name="Calhoun S."/>
            <person name="Haridas S."/>
            <person name="Kuo A."/>
            <person name="Mondo S."/>
            <person name="Pangilinan J."/>
            <person name="Riley R."/>
            <person name="LaButti K."/>
            <person name="Andreopoulos B."/>
            <person name="Lipzen A."/>
            <person name="Chen C."/>
            <person name="Yan M."/>
            <person name="Daum C."/>
            <person name="Ng V."/>
            <person name="Clum A."/>
            <person name="Steindorff A."/>
            <person name="Ohm R.A."/>
            <person name="Martin F."/>
            <person name="Silar P."/>
            <person name="Natvig D.O."/>
            <person name="Lalanne C."/>
            <person name="Gautier V."/>
            <person name="Ament-Velasquez S.L."/>
            <person name="Kruys A."/>
            <person name="Hutchinson M.I."/>
            <person name="Powell A.J."/>
            <person name="Barry K."/>
            <person name="Miller A.N."/>
            <person name="Grigoriev I.V."/>
            <person name="Debuchy R."/>
            <person name="Gladieux P."/>
            <person name="Hiltunen Thoren M."/>
            <person name="Johannesson H."/>
        </authorList>
    </citation>
    <scope>NUCLEOTIDE SEQUENCE</scope>
    <source>
        <strain evidence="2">PSN243</strain>
    </source>
</reference>
<dbReference type="PROSITE" id="PS51186">
    <property type="entry name" value="GNAT"/>
    <property type="match status" value="1"/>
</dbReference>
<organism evidence="2 3">
    <name type="scientific">Podospora aff. communis PSN243</name>
    <dbReference type="NCBI Taxonomy" id="3040156"/>
    <lineage>
        <taxon>Eukaryota</taxon>
        <taxon>Fungi</taxon>
        <taxon>Dikarya</taxon>
        <taxon>Ascomycota</taxon>
        <taxon>Pezizomycotina</taxon>
        <taxon>Sordariomycetes</taxon>
        <taxon>Sordariomycetidae</taxon>
        <taxon>Sordariales</taxon>
        <taxon>Podosporaceae</taxon>
        <taxon>Podospora</taxon>
    </lineage>
</organism>
<comment type="caution">
    <text evidence="2">The sequence shown here is derived from an EMBL/GenBank/DDBJ whole genome shotgun (WGS) entry which is preliminary data.</text>
</comment>
<sequence length="227" mass="26635">MELRLGLPADVDPITKVILEAMPLDPQWDYRFPYRLRYPEDHYTYTRMLFEYFLDPEYDDWVVVVVEDAFSPSDETRIVAFGVFNVAFRNKRRYGPGYQAQDPMRLVDERGGRTRRDANRKRFDAFGRGQVEAYRRFFEPLGPEQIHLQILATLPEFQRRGHGTSICRWAMTLAHQERLTDISVMASPMGHELYHWLGFESVGTFTIQVPGEEEKLTLVAMMYRLAA</sequence>
<dbReference type="SUPFAM" id="SSF55729">
    <property type="entry name" value="Acyl-CoA N-acyltransferases (Nat)"/>
    <property type="match status" value="1"/>
</dbReference>
<dbReference type="InterPro" id="IPR052523">
    <property type="entry name" value="Trichothecene_AcTrans"/>
</dbReference>
<dbReference type="InterPro" id="IPR000182">
    <property type="entry name" value="GNAT_dom"/>
</dbReference>
<evidence type="ECO:0000259" key="1">
    <source>
        <dbReference type="PROSITE" id="PS51186"/>
    </source>
</evidence>
<gene>
    <name evidence="2" type="ORF">QBC34DRAFT_83963</name>
</gene>
<dbReference type="AlphaFoldDB" id="A0AAV9GTF5"/>
<dbReference type="PANTHER" id="PTHR42791:SF2">
    <property type="entry name" value="N-ACETYLTRANSFERASE DOMAIN-CONTAINING PROTEIN"/>
    <property type="match status" value="1"/>
</dbReference>
<protein>
    <recommendedName>
        <fullName evidence="1">N-acetyltransferase domain-containing protein</fullName>
    </recommendedName>
</protein>
<evidence type="ECO:0000313" key="2">
    <source>
        <dbReference type="EMBL" id="KAK4449886.1"/>
    </source>
</evidence>
<proteinExistence type="predicted"/>
<evidence type="ECO:0000313" key="3">
    <source>
        <dbReference type="Proteomes" id="UP001321760"/>
    </source>
</evidence>
<accession>A0AAV9GTF5</accession>
<dbReference type="PANTHER" id="PTHR42791">
    <property type="entry name" value="GNAT FAMILY ACETYLTRANSFERASE"/>
    <property type="match status" value="1"/>
</dbReference>
<dbReference type="Proteomes" id="UP001321760">
    <property type="component" value="Unassembled WGS sequence"/>
</dbReference>
<dbReference type="Gene3D" id="3.40.630.30">
    <property type="match status" value="1"/>
</dbReference>
<reference evidence="2" key="2">
    <citation type="submission" date="2023-05" db="EMBL/GenBank/DDBJ databases">
        <authorList>
            <consortium name="Lawrence Berkeley National Laboratory"/>
            <person name="Steindorff A."/>
            <person name="Hensen N."/>
            <person name="Bonometti L."/>
            <person name="Westerberg I."/>
            <person name="Brannstrom I.O."/>
            <person name="Guillou S."/>
            <person name="Cros-Aarteil S."/>
            <person name="Calhoun S."/>
            <person name="Haridas S."/>
            <person name="Kuo A."/>
            <person name="Mondo S."/>
            <person name="Pangilinan J."/>
            <person name="Riley R."/>
            <person name="Labutti K."/>
            <person name="Andreopoulos B."/>
            <person name="Lipzen A."/>
            <person name="Chen C."/>
            <person name="Yanf M."/>
            <person name="Daum C."/>
            <person name="Ng V."/>
            <person name="Clum A."/>
            <person name="Ohm R."/>
            <person name="Martin F."/>
            <person name="Silar P."/>
            <person name="Natvig D."/>
            <person name="Lalanne C."/>
            <person name="Gautier V."/>
            <person name="Ament-Velasquez S.L."/>
            <person name="Kruys A."/>
            <person name="Hutchinson M.I."/>
            <person name="Powell A.J."/>
            <person name="Barry K."/>
            <person name="Miller A.N."/>
            <person name="Grigoriev I.V."/>
            <person name="Debuchy R."/>
            <person name="Gladieux P."/>
            <person name="Thoren M.H."/>
            <person name="Johannesson H."/>
        </authorList>
    </citation>
    <scope>NUCLEOTIDE SEQUENCE</scope>
    <source>
        <strain evidence="2">PSN243</strain>
    </source>
</reference>
<dbReference type="GO" id="GO:0016747">
    <property type="term" value="F:acyltransferase activity, transferring groups other than amino-acyl groups"/>
    <property type="evidence" value="ECO:0007669"/>
    <property type="project" value="InterPro"/>
</dbReference>
<dbReference type="CDD" id="cd04301">
    <property type="entry name" value="NAT_SF"/>
    <property type="match status" value="1"/>
</dbReference>
<dbReference type="InterPro" id="IPR016181">
    <property type="entry name" value="Acyl_CoA_acyltransferase"/>
</dbReference>
<dbReference type="EMBL" id="MU865935">
    <property type="protein sequence ID" value="KAK4449886.1"/>
    <property type="molecule type" value="Genomic_DNA"/>
</dbReference>